<proteinExistence type="predicted"/>
<organism evidence="1">
    <name type="scientific">viral metagenome</name>
    <dbReference type="NCBI Taxonomy" id="1070528"/>
    <lineage>
        <taxon>unclassified sequences</taxon>
        <taxon>metagenomes</taxon>
        <taxon>organismal metagenomes</taxon>
    </lineage>
</organism>
<dbReference type="AlphaFoldDB" id="A0A6C0JJW6"/>
<accession>A0A6C0JJW6</accession>
<reference evidence="1" key="1">
    <citation type="journal article" date="2020" name="Nature">
        <title>Giant virus diversity and host interactions through global metagenomics.</title>
        <authorList>
            <person name="Schulz F."/>
            <person name="Roux S."/>
            <person name="Paez-Espino D."/>
            <person name="Jungbluth S."/>
            <person name="Walsh D.A."/>
            <person name="Denef V.J."/>
            <person name="McMahon K.D."/>
            <person name="Konstantinidis K.T."/>
            <person name="Eloe-Fadrosh E.A."/>
            <person name="Kyrpides N.C."/>
            <person name="Woyke T."/>
        </authorList>
    </citation>
    <scope>NUCLEOTIDE SEQUENCE</scope>
    <source>
        <strain evidence="1">GVMAG-M-3300027736-24</strain>
    </source>
</reference>
<name>A0A6C0JJW6_9ZZZZ</name>
<evidence type="ECO:0000313" key="1">
    <source>
        <dbReference type="EMBL" id="QHU05879.1"/>
    </source>
</evidence>
<dbReference type="EMBL" id="MN740423">
    <property type="protein sequence ID" value="QHU05879.1"/>
    <property type="molecule type" value="Genomic_DNA"/>
</dbReference>
<protein>
    <submittedName>
        <fullName evidence="1">Uncharacterized protein</fullName>
    </submittedName>
</protein>
<sequence length="45" mass="5467">MLDNLYKQFNVKSIFKLAFLLRKGVQNKQKIYKIKHQSHQITVLY</sequence>